<reference evidence="2 3" key="1">
    <citation type="submission" date="2024-07" db="EMBL/GenBank/DDBJ databases">
        <title>Enhanced genomic and transcriptomic resources for Trichinella pseudospiralis and T. spiralis underpin the discovery of pronounced molecular differences between stages and species.</title>
        <authorList>
            <person name="Pasi K.K."/>
            <person name="La Rosa G."/>
            <person name="Gomez-Morales M.A."/>
            <person name="Tosini F."/>
            <person name="Sumanam S."/>
            <person name="Young N.D."/>
            <person name="Chang B.C."/>
            <person name="Robin G.B."/>
        </authorList>
    </citation>
    <scope>NUCLEOTIDE SEQUENCE [LARGE SCALE GENOMIC DNA]</scope>
    <source>
        <strain evidence="2">ISS534</strain>
    </source>
</reference>
<sequence>MDAPIIWWKKRTSLLETAARYNIYMPFDCAILLFKKIGVAVSVICVVVPVINVLFLYYCLKKFNGSISRGL</sequence>
<protein>
    <submittedName>
        <fullName evidence="2">Suppressor of lethality of KEX2 GAS1 double null mutant protein</fullName>
    </submittedName>
</protein>
<comment type="caution">
    <text evidence="2">The sequence shown here is derived from an EMBL/GenBank/DDBJ whole genome shotgun (WGS) entry which is preliminary data.</text>
</comment>
<keyword evidence="1" id="KW-1133">Transmembrane helix</keyword>
<name>A0ABR3KCD8_TRISP</name>
<accession>A0ABR3KCD8</accession>
<proteinExistence type="predicted"/>
<organism evidence="2 3">
    <name type="scientific">Trichinella spiralis</name>
    <name type="common">Trichina worm</name>
    <dbReference type="NCBI Taxonomy" id="6334"/>
    <lineage>
        <taxon>Eukaryota</taxon>
        <taxon>Metazoa</taxon>
        <taxon>Ecdysozoa</taxon>
        <taxon>Nematoda</taxon>
        <taxon>Enoplea</taxon>
        <taxon>Dorylaimia</taxon>
        <taxon>Trichinellida</taxon>
        <taxon>Trichinellidae</taxon>
        <taxon>Trichinella</taxon>
    </lineage>
</organism>
<evidence type="ECO:0000313" key="2">
    <source>
        <dbReference type="EMBL" id="KAL1232742.1"/>
    </source>
</evidence>
<dbReference type="EMBL" id="JBEUSY010000449">
    <property type="protein sequence ID" value="KAL1232742.1"/>
    <property type="molecule type" value="Genomic_DNA"/>
</dbReference>
<gene>
    <name evidence="2" type="ORF">TSPI_00922</name>
</gene>
<keyword evidence="3" id="KW-1185">Reference proteome</keyword>
<dbReference type="Proteomes" id="UP001558632">
    <property type="component" value="Unassembled WGS sequence"/>
</dbReference>
<evidence type="ECO:0000313" key="3">
    <source>
        <dbReference type="Proteomes" id="UP001558632"/>
    </source>
</evidence>
<feature type="transmembrane region" description="Helical" evidence="1">
    <location>
        <begin position="37"/>
        <end position="60"/>
    </location>
</feature>
<evidence type="ECO:0000256" key="1">
    <source>
        <dbReference type="SAM" id="Phobius"/>
    </source>
</evidence>
<keyword evidence="1" id="KW-0812">Transmembrane</keyword>
<keyword evidence="1" id="KW-0472">Membrane</keyword>